<evidence type="ECO:0000256" key="1">
    <source>
        <dbReference type="ARBA" id="ARBA00010088"/>
    </source>
</evidence>
<dbReference type="PANTHER" id="PTHR43248:SF25">
    <property type="entry name" value="AB HYDROLASE-1 DOMAIN-CONTAINING PROTEIN-RELATED"/>
    <property type="match status" value="1"/>
</dbReference>
<keyword evidence="2" id="KW-0378">Hydrolase</keyword>
<evidence type="ECO:0000256" key="2">
    <source>
        <dbReference type="ARBA" id="ARBA00022801"/>
    </source>
</evidence>
<accession>A0A165ZAL8</accession>
<feature type="non-terminal residue" evidence="4">
    <location>
        <position position="313"/>
    </location>
</feature>
<organism evidence="4 5">
    <name type="scientific">Exidia glandulosa HHB12029</name>
    <dbReference type="NCBI Taxonomy" id="1314781"/>
    <lineage>
        <taxon>Eukaryota</taxon>
        <taxon>Fungi</taxon>
        <taxon>Dikarya</taxon>
        <taxon>Basidiomycota</taxon>
        <taxon>Agaricomycotina</taxon>
        <taxon>Agaricomycetes</taxon>
        <taxon>Auriculariales</taxon>
        <taxon>Exidiaceae</taxon>
        <taxon>Exidia</taxon>
    </lineage>
</organism>
<dbReference type="Proteomes" id="UP000077266">
    <property type="component" value="Unassembled WGS sequence"/>
</dbReference>
<dbReference type="InterPro" id="IPR000073">
    <property type="entry name" value="AB_hydrolase_1"/>
</dbReference>
<protein>
    <recommendedName>
        <fullName evidence="3">AB hydrolase-1 domain-containing protein</fullName>
    </recommendedName>
</protein>
<dbReference type="PANTHER" id="PTHR43248">
    <property type="entry name" value="2-SUCCINYL-6-HYDROXY-2,4-CYCLOHEXADIENE-1-CARBOXYLATE SYNTHASE"/>
    <property type="match status" value="1"/>
</dbReference>
<dbReference type="GO" id="GO:0016787">
    <property type="term" value="F:hydrolase activity"/>
    <property type="evidence" value="ECO:0007669"/>
    <property type="project" value="UniProtKB-KW"/>
</dbReference>
<dbReference type="InParanoid" id="A0A165ZAL8"/>
<dbReference type="InterPro" id="IPR051601">
    <property type="entry name" value="Serine_prot/Carboxylest_S33"/>
</dbReference>
<keyword evidence="5" id="KW-1185">Reference proteome</keyword>
<reference evidence="4 5" key="1">
    <citation type="journal article" date="2016" name="Mol. Biol. Evol.">
        <title>Comparative Genomics of Early-Diverging Mushroom-Forming Fungi Provides Insights into the Origins of Lignocellulose Decay Capabilities.</title>
        <authorList>
            <person name="Nagy L.G."/>
            <person name="Riley R."/>
            <person name="Tritt A."/>
            <person name="Adam C."/>
            <person name="Daum C."/>
            <person name="Floudas D."/>
            <person name="Sun H."/>
            <person name="Yadav J.S."/>
            <person name="Pangilinan J."/>
            <person name="Larsson K.H."/>
            <person name="Matsuura K."/>
            <person name="Barry K."/>
            <person name="Labutti K."/>
            <person name="Kuo R."/>
            <person name="Ohm R.A."/>
            <person name="Bhattacharya S.S."/>
            <person name="Shirouzu T."/>
            <person name="Yoshinaga Y."/>
            <person name="Martin F.M."/>
            <person name="Grigoriev I.V."/>
            <person name="Hibbett D.S."/>
        </authorList>
    </citation>
    <scope>NUCLEOTIDE SEQUENCE [LARGE SCALE GENOMIC DNA]</scope>
    <source>
        <strain evidence="4 5">HHB12029</strain>
    </source>
</reference>
<dbReference type="STRING" id="1314781.A0A165ZAL8"/>
<proteinExistence type="inferred from homology"/>
<evidence type="ECO:0000313" key="4">
    <source>
        <dbReference type="EMBL" id="KZV80909.1"/>
    </source>
</evidence>
<feature type="domain" description="AB hydrolase-1" evidence="3">
    <location>
        <begin position="54"/>
        <end position="303"/>
    </location>
</feature>
<feature type="non-terminal residue" evidence="4">
    <location>
        <position position="1"/>
    </location>
</feature>
<sequence>VEPADTINWTPCFESTFQCARLNLPLDYSNPSGLKAQIALQMIPATDKANYQGAILVNPGGPGGAGSEFVLTERDILVELFGPTFDILGFDPRGTGATLPLAQCFNSSAQYDAWTLQEVDTVRVGDNSIPLARARDQVLGTICGEKLGLHGVFDSATVANDMVHILAHLGQEKLLYYGRSYGTLLGQYFAALYPEKVDRMVLDGVADADSWARRGDFFCTTVVDGDNVMKEFFNDCSMAGPENCAVWEKTPRAVERRVERILVNLKKEPFPIPTGPLVITEDFVSNFIFHQLYTPMTGFPTIAAGLRAIETRD</sequence>
<dbReference type="Pfam" id="PF00561">
    <property type="entry name" value="Abhydrolase_1"/>
    <property type="match status" value="1"/>
</dbReference>
<dbReference type="Gene3D" id="3.40.50.1820">
    <property type="entry name" value="alpha/beta hydrolase"/>
    <property type="match status" value="1"/>
</dbReference>
<dbReference type="OrthoDB" id="425534at2759"/>
<dbReference type="InterPro" id="IPR029058">
    <property type="entry name" value="AB_hydrolase_fold"/>
</dbReference>
<dbReference type="AlphaFoldDB" id="A0A165ZAL8"/>
<evidence type="ECO:0000313" key="5">
    <source>
        <dbReference type="Proteomes" id="UP000077266"/>
    </source>
</evidence>
<gene>
    <name evidence="4" type="ORF">EXIGLDRAFT_560407</name>
</gene>
<evidence type="ECO:0000259" key="3">
    <source>
        <dbReference type="Pfam" id="PF00561"/>
    </source>
</evidence>
<dbReference type="EMBL" id="KV426436">
    <property type="protein sequence ID" value="KZV80909.1"/>
    <property type="molecule type" value="Genomic_DNA"/>
</dbReference>
<name>A0A165ZAL8_EXIGL</name>
<comment type="similarity">
    <text evidence="1">Belongs to the peptidase S33 family.</text>
</comment>
<dbReference type="SUPFAM" id="SSF53474">
    <property type="entry name" value="alpha/beta-Hydrolases"/>
    <property type="match status" value="1"/>
</dbReference>